<protein>
    <submittedName>
        <fullName evidence="8">Arabinose-proton symporter</fullName>
    </submittedName>
</protein>
<feature type="transmembrane region" description="Helical" evidence="6">
    <location>
        <begin position="89"/>
        <end position="109"/>
    </location>
</feature>
<feature type="transmembrane region" description="Helical" evidence="6">
    <location>
        <begin position="63"/>
        <end position="83"/>
    </location>
</feature>
<dbReference type="InterPro" id="IPR020846">
    <property type="entry name" value="MFS_dom"/>
</dbReference>
<evidence type="ECO:0000313" key="8">
    <source>
        <dbReference type="EMBL" id="MPM34971.1"/>
    </source>
</evidence>
<evidence type="ECO:0000256" key="5">
    <source>
        <dbReference type="ARBA" id="ARBA00023136"/>
    </source>
</evidence>
<keyword evidence="5 6" id="KW-0472">Membrane</keyword>
<dbReference type="PRINTS" id="PR00171">
    <property type="entry name" value="SUGRTRNSPORT"/>
</dbReference>
<proteinExistence type="predicted"/>
<reference evidence="8" key="1">
    <citation type="submission" date="2019-08" db="EMBL/GenBank/DDBJ databases">
        <authorList>
            <person name="Kucharzyk K."/>
            <person name="Murdoch R.W."/>
            <person name="Higgins S."/>
            <person name="Loffler F."/>
        </authorList>
    </citation>
    <scope>NUCLEOTIDE SEQUENCE</scope>
</reference>
<evidence type="ECO:0000256" key="6">
    <source>
        <dbReference type="SAM" id="Phobius"/>
    </source>
</evidence>
<dbReference type="InterPro" id="IPR003663">
    <property type="entry name" value="Sugar/inositol_transpt"/>
</dbReference>
<evidence type="ECO:0000256" key="4">
    <source>
        <dbReference type="ARBA" id="ARBA00022989"/>
    </source>
</evidence>
<keyword evidence="2" id="KW-0813">Transport</keyword>
<gene>
    <name evidence="8" type="primary">araE_1</name>
    <name evidence="8" type="ORF">SDC9_81561</name>
</gene>
<dbReference type="PROSITE" id="PS50850">
    <property type="entry name" value="MFS"/>
    <property type="match status" value="1"/>
</dbReference>
<dbReference type="PANTHER" id="PTHR48020">
    <property type="entry name" value="PROTON MYO-INOSITOL COTRANSPORTER"/>
    <property type="match status" value="1"/>
</dbReference>
<dbReference type="InterPro" id="IPR036259">
    <property type="entry name" value="MFS_trans_sf"/>
</dbReference>
<comment type="subcellular location">
    <subcellularLocation>
        <location evidence="1">Membrane</location>
        <topology evidence="1">Multi-pass membrane protein</topology>
    </subcellularLocation>
</comment>
<dbReference type="SUPFAM" id="SSF103473">
    <property type="entry name" value="MFS general substrate transporter"/>
    <property type="match status" value="1"/>
</dbReference>
<dbReference type="GO" id="GO:0016020">
    <property type="term" value="C:membrane"/>
    <property type="evidence" value="ECO:0007669"/>
    <property type="project" value="UniProtKB-SubCell"/>
</dbReference>
<accession>A0A644Z4P0</accession>
<dbReference type="Pfam" id="PF00083">
    <property type="entry name" value="Sugar_tr"/>
    <property type="match status" value="1"/>
</dbReference>
<evidence type="ECO:0000256" key="3">
    <source>
        <dbReference type="ARBA" id="ARBA00022692"/>
    </source>
</evidence>
<keyword evidence="4 6" id="KW-1133">Transmembrane helix</keyword>
<name>A0A644Z4P0_9ZZZZ</name>
<evidence type="ECO:0000256" key="1">
    <source>
        <dbReference type="ARBA" id="ARBA00004141"/>
    </source>
</evidence>
<feature type="transmembrane region" description="Helical" evidence="6">
    <location>
        <begin position="26"/>
        <end position="51"/>
    </location>
</feature>
<dbReference type="InterPro" id="IPR005828">
    <property type="entry name" value="MFS_sugar_transport-like"/>
</dbReference>
<dbReference type="PANTHER" id="PTHR48020:SF12">
    <property type="entry name" value="PROTON MYO-INOSITOL COTRANSPORTER"/>
    <property type="match status" value="1"/>
</dbReference>
<dbReference type="AlphaFoldDB" id="A0A644Z4P0"/>
<dbReference type="InterPro" id="IPR050814">
    <property type="entry name" value="Myo-inositol_Transporter"/>
</dbReference>
<dbReference type="GO" id="GO:0022857">
    <property type="term" value="F:transmembrane transporter activity"/>
    <property type="evidence" value="ECO:0007669"/>
    <property type="project" value="InterPro"/>
</dbReference>
<keyword evidence="3 6" id="KW-0812">Transmembrane</keyword>
<dbReference type="EMBL" id="VSSQ01007139">
    <property type="protein sequence ID" value="MPM34971.1"/>
    <property type="molecule type" value="Genomic_DNA"/>
</dbReference>
<organism evidence="8">
    <name type="scientific">bioreactor metagenome</name>
    <dbReference type="NCBI Taxonomy" id="1076179"/>
    <lineage>
        <taxon>unclassified sequences</taxon>
        <taxon>metagenomes</taxon>
        <taxon>ecological metagenomes</taxon>
    </lineage>
</organism>
<evidence type="ECO:0000256" key="2">
    <source>
        <dbReference type="ARBA" id="ARBA00022448"/>
    </source>
</evidence>
<sequence length="134" mass="14887">MLLGTIGLAAIYIVLGAGYYFRIEGMIMLILVVLGIACYAMTLAPVTWIVISEIFPTRIRAKGMAVSTFALWSASFVLTYTFPLLNRSLGAYGTFWLYGFICIAGFLFIKINLPETKGKTLEEIEEIITNNKVQ</sequence>
<comment type="caution">
    <text evidence="8">The sequence shown here is derived from an EMBL/GenBank/DDBJ whole genome shotgun (WGS) entry which is preliminary data.</text>
</comment>
<evidence type="ECO:0000259" key="7">
    <source>
        <dbReference type="PROSITE" id="PS50850"/>
    </source>
</evidence>
<feature type="domain" description="Major facilitator superfamily (MFS) profile" evidence="7">
    <location>
        <begin position="1"/>
        <end position="117"/>
    </location>
</feature>
<dbReference type="Gene3D" id="1.20.1250.20">
    <property type="entry name" value="MFS general substrate transporter like domains"/>
    <property type="match status" value="1"/>
</dbReference>